<organism evidence="3">
    <name type="scientific">Echinostoma caproni</name>
    <dbReference type="NCBI Taxonomy" id="27848"/>
    <lineage>
        <taxon>Eukaryota</taxon>
        <taxon>Metazoa</taxon>
        <taxon>Spiralia</taxon>
        <taxon>Lophotrochozoa</taxon>
        <taxon>Platyhelminthes</taxon>
        <taxon>Trematoda</taxon>
        <taxon>Digenea</taxon>
        <taxon>Plagiorchiida</taxon>
        <taxon>Echinostomata</taxon>
        <taxon>Echinostomatoidea</taxon>
        <taxon>Echinostomatidae</taxon>
        <taxon>Echinostoma</taxon>
    </lineage>
</organism>
<proteinExistence type="predicted"/>
<dbReference type="Proteomes" id="UP000272942">
    <property type="component" value="Unassembled WGS sequence"/>
</dbReference>
<sequence>MEFSQTNCTREELLVYSSATLRCLTNPKLTPCPVVRKTALDIFGCVDPMNQWDNSCLIRTGLERESNDSYARLFVDQWMRKCSDLFSHNSGNEQTVTVQPIMVFVTQLDQPQMRISFMRNILSSLTSDSVDGSSEPRIECSLDRTSRDPHLMRFLIAHIGIPELIRVIRTSTGDNFGSYELRYACFILLQLTEFAHLDPSVWCAVLERAELFTSDLKQFSTFQAITSLSPMLLLLARLVDLKANASDIPRYFGILTEAVRLCTVNNTLDTTELSISVLRVLGQLPTELIQMLCETTPAPLVFLFECLLNYGQYQLQDVACATCQLLLTDFNGSEIGEAMEISGIPLPYVVFSRVLQWLGTHGGLKPPQLVRSIVIPLLQRISLPVDEQVQKDIRVFAHGSEDRIFDFLHTMEMIVTALGVSSSEVQRKASPKMWIDFKLQLDKCWLDRLVHDLTDDMLLNKTVQIRCELSRRSMEFLTRNWPISVGK</sequence>
<keyword evidence="2" id="KW-1185">Reference proteome</keyword>
<reference evidence="1 2" key="2">
    <citation type="submission" date="2018-11" db="EMBL/GenBank/DDBJ databases">
        <authorList>
            <consortium name="Pathogen Informatics"/>
        </authorList>
    </citation>
    <scope>NUCLEOTIDE SEQUENCE [LARGE SCALE GENOMIC DNA]</scope>
    <source>
        <strain evidence="1 2">Egypt</strain>
    </source>
</reference>
<evidence type="ECO:0000313" key="2">
    <source>
        <dbReference type="Proteomes" id="UP000272942"/>
    </source>
</evidence>
<gene>
    <name evidence="1" type="ORF">ECPE_LOCUS13056</name>
</gene>
<reference evidence="3" key="1">
    <citation type="submission" date="2016-06" db="UniProtKB">
        <authorList>
            <consortium name="WormBaseParasite"/>
        </authorList>
    </citation>
    <scope>IDENTIFICATION</scope>
</reference>
<accession>A0A183B1H1</accession>
<name>A0A183B1H1_9TREM</name>
<protein>
    <submittedName>
        <fullName evidence="3">MYND-type domain-containing protein</fullName>
    </submittedName>
</protein>
<dbReference type="WBParaSite" id="ECPE_0001309401-mRNA-1">
    <property type="protein sequence ID" value="ECPE_0001309401-mRNA-1"/>
    <property type="gene ID" value="ECPE_0001309401"/>
</dbReference>
<dbReference type="AlphaFoldDB" id="A0A183B1H1"/>
<dbReference type="OrthoDB" id="10526784at2759"/>
<evidence type="ECO:0000313" key="1">
    <source>
        <dbReference type="EMBL" id="VDP90328.1"/>
    </source>
</evidence>
<dbReference type="EMBL" id="UZAN01054195">
    <property type="protein sequence ID" value="VDP90328.1"/>
    <property type="molecule type" value="Genomic_DNA"/>
</dbReference>
<evidence type="ECO:0000313" key="3">
    <source>
        <dbReference type="WBParaSite" id="ECPE_0001309401-mRNA-1"/>
    </source>
</evidence>